<dbReference type="RefSeq" id="WP_252550877.1">
    <property type="nucleotide sequence ID" value="NZ_CP099468.1"/>
</dbReference>
<dbReference type="Gene3D" id="2.60.120.10">
    <property type="entry name" value="Jelly Rolls"/>
    <property type="match status" value="1"/>
</dbReference>
<dbReference type="Proteomes" id="UP001056374">
    <property type="component" value="Chromosome"/>
</dbReference>
<protein>
    <recommendedName>
        <fullName evidence="4">HTH crp-type domain-containing protein</fullName>
    </recommendedName>
</protein>
<evidence type="ECO:0000313" key="2">
    <source>
        <dbReference type="EMBL" id="USQ85683.1"/>
    </source>
</evidence>
<sequence length="133" mass="14766">MPALSTDAPELSELPPVETPTPPVPTRCLSQTVVIPWRARYMNQLLRRQPTVQLALLRSLEDRSRSDELVYGMTTRPPLERVSRLFTHLADIAGVPDPSISRHTVITGPSQKDMAAALQLSTSTVENAIRTLR</sequence>
<gene>
    <name evidence="2" type="ORF">NFX46_19125</name>
</gene>
<keyword evidence="3" id="KW-1185">Reference proteome</keyword>
<reference evidence="2" key="1">
    <citation type="submission" date="2022-06" db="EMBL/GenBank/DDBJ databases">
        <title>Complete genome sequence of soil microorganisms Streptomyces sp. Qhu-M197 isolated from Alpine meadows habitats on the Tibetan Plateau.</title>
        <authorList>
            <person name="Zhang B."/>
            <person name="Xiang X."/>
            <person name="Fan J."/>
        </authorList>
    </citation>
    <scope>NUCLEOTIDE SEQUENCE</scope>
    <source>
        <strain evidence="2">Qhu-M197</strain>
    </source>
</reference>
<accession>A0ABY4ZAV4</accession>
<evidence type="ECO:0000313" key="3">
    <source>
        <dbReference type="Proteomes" id="UP001056374"/>
    </source>
</evidence>
<dbReference type="InterPro" id="IPR014710">
    <property type="entry name" value="RmlC-like_jellyroll"/>
</dbReference>
<evidence type="ECO:0008006" key="4">
    <source>
        <dbReference type="Google" id="ProtNLM"/>
    </source>
</evidence>
<proteinExistence type="predicted"/>
<evidence type="ECO:0000256" key="1">
    <source>
        <dbReference type="SAM" id="MobiDB-lite"/>
    </source>
</evidence>
<name>A0ABY4ZAV4_9ACTN</name>
<organism evidence="2 3">
    <name type="scientific">Streptomyces phaeoluteigriseus</name>
    <dbReference type="NCBI Taxonomy" id="114686"/>
    <lineage>
        <taxon>Bacteria</taxon>
        <taxon>Bacillati</taxon>
        <taxon>Actinomycetota</taxon>
        <taxon>Actinomycetes</taxon>
        <taxon>Kitasatosporales</taxon>
        <taxon>Streptomycetaceae</taxon>
        <taxon>Streptomyces</taxon>
        <taxon>Streptomyces aurantiacus group</taxon>
    </lineage>
</organism>
<dbReference type="EMBL" id="CP099468">
    <property type="protein sequence ID" value="USQ85683.1"/>
    <property type="molecule type" value="Genomic_DNA"/>
</dbReference>
<feature type="region of interest" description="Disordered" evidence="1">
    <location>
        <begin position="1"/>
        <end position="24"/>
    </location>
</feature>